<gene>
    <name evidence="1" type="ORF">OB960_18925</name>
</gene>
<evidence type="ECO:0000313" key="1">
    <source>
        <dbReference type="EMBL" id="MCU4743464.1"/>
    </source>
</evidence>
<organism evidence="1 2">
    <name type="scientific">Natronoglomus mannanivorans</name>
    <dbReference type="NCBI Taxonomy" id="2979990"/>
    <lineage>
        <taxon>Archaea</taxon>
        <taxon>Methanobacteriati</taxon>
        <taxon>Methanobacteriota</taxon>
        <taxon>Stenosarchaea group</taxon>
        <taxon>Halobacteria</taxon>
        <taxon>Halobacteriales</taxon>
        <taxon>Natrialbaceae</taxon>
        <taxon>Natronoglomus</taxon>
    </lineage>
</organism>
<dbReference type="EMBL" id="JAOPKA010000015">
    <property type="protein sequence ID" value="MCU4743464.1"/>
    <property type="molecule type" value="Genomic_DNA"/>
</dbReference>
<protein>
    <submittedName>
        <fullName evidence="1">Uncharacterized protein</fullName>
    </submittedName>
</protein>
<reference evidence="1" key="1">
    <citation type="submission" date="2022-09" db="EMBL/GenBank/DDBJ databases">
        <title>Enrichment on poylsaccharides allowed isolation of novel metabolic and taxonomic groups of Haloarchaea.</title>
        <authorList>
            <person name="Sorokin D.Y."/>
            <person name="Elcheninov A.G."/>
            <person name="Khizhniak T.V."/>
            <person name="Kolganova T.V."/>
            <person name="Kublanov I.V."/>
        </authorList>
    </citation>
    <scope>NUCLEOTIDE SEQUENCE</scope>
    <source>
        <strain evidence="1">AArc-xg1-1</strain>
    </source>
</reference>
<dbReference type="InterPro" id="IPR014729">
    <property type="entry name" value="Rossmann-like_a/b/a_fold"/>
</dbReference>
<evidence type="ECO:0000313" key="2">
    <source>
        <dbReference type="Proteomes" id="UP001321018"/>
    </source>
</evidence>
<sequence length="423" mass="47085">MGSIILGPPETDGQRLHISISADGLPNLFIEDDFEAIYNDPINGVDDGILMIPAITNLLPIAWATGSSLNTPVVDSDFSQSIDDTRDVFGSMYPDFQSPRLLVADTTTETTIKGDESLLLFSGGVDSLTTYIRNRDEHPRLAAIHGADLRTDNKEGWGKVEQSLQSFADFHGTPLHTVQSNIRDMLSGSLLQSYYRTTINGSWWGGVQHGLALLGLCAPLTQIHGATSLYIAATHTDSFSKPWGSTPESDESLHWGSTRVYHKGHDLTRQDKIETISEYTQETGERPSIRSCYMSDSGDNCGTCEKCCRTIVGLVLAGLHPTDHGYPISDDTFAHARRCLENGSWNIGSDEKYMWENLQNNISDKDEYQENISDFLGWLENADLNEIKQRTDTQPSFVSKAKQNLWVLPEPFFRLLVRAKRSF</sequence>
<comment type="caution">
    <text evidence="1">The sequence shown here is derived from an EMBL/GenBank/DDBJ whole genome shotgun (WGS) entry which is preliminary data.</text>
</comment>
<proteinExistence type="predicted"/>
<dbReference type="RefSeq" id="WP_338005283.1">
    <property type="nucleotide sequence ID" value="NZ_JAOPKA010000015.1"/>
</dbReference>
<dbReference type="Gene3D" id="3.40.50.620">
    <property type="entry name" value="HUPs"/>
    <property type="match status" value="1"/>
</dbReference>
<name>A0AAP3E3Y7_9EURY</name>
<dbReference type="Proteomes" id="UP001321018">
    <property type="component" value="Unassembled WGS sequence"/>
</dbReference>
<accession>A0AAP3E3Y7</accession>
<dbReference type="SUPFAM" id="SSF52402">
    <property type="entry name" value="Adenine nucleotide alpha hydrolases-like"/>
    <property type="match status" value="1"/>
</dbReference>
<dbReference type="AlphaFoldDB" id="A0AAP3E3Y7"/>